<feature type="region of interest" description="Disordered" evidence="1">
    <location>
        <begin position="398"/>
        <end position="438"/>
    </location>
</feature>
<feature type="transmembrane region" description="Helical" evidence="2">
    <location>
        <begin position="29"/>
        <end position="50"/>
    </location>
</feature>
<keyword evidence="2" id="KW-0472">Membrane</keyword>
<comment type="caution">
    <text evidence="3">The sequence shown here is derived from an EMBL/GenBank/DDBJ whole genome shotgun (WGS) entry which is preliminary data.</text>
</comment>
<feature type="compositionally biased region" description="Polar residues" evidence="1">
    <location>
        <begin position="154"/>
        <end position="168"/>
    </location>
</feature>
<dbReference type="Gene3D" id="3.40.630.40">
    <property type="entry name" value="Zn-dependent exopeptidases"/>
    <property type="match status" value="1"/>
</dbReference>
<keyword evidence="4" id="KW-1185">Reference proteome</keyword>
<accession>A0ABR9AY82</accession>
<evidence type="ECO:0000256" key="2">
    <source>
        <dbReference type="SAM" id="Phobius"/>
    </source>
</evidence>
<dbReference type="Pfam" id="PF07454">
    <property type="entry name" value="SpoIIP"/>
    <property type="match status" value="1"/>
</dbReference>
<feature type="compositionally biased region" description="Polar residues" evidence="1">
    <location>
        <begin position="184"/>
        <end position="193"/>
    </location>
</feature>
<dbReference type="NCBIfam" id="TIGR02867">
    <property type="entry name" value="spore_II_P"/>
    <property type="match status" value="1"/>
</dbReference>
<gene>
    <name evidence="3" type="ORF">IFO66_12195</name>
</gene>
<dbReference type="EMBL" id="JACYTN010000007">
    <property type="protein sequence ID" value="MBD8499065.1"/>
    <property type="molecule type" value="Genomic_DNA"/>
</dbReference>
<evidence type="ECO:0000313" key="3">
    <source>
        <dbReference type="EMBL" id="MBD8499065.1"/>
    </source>
</evidence>
<keyword evidence="2" id="KW-0812">Transmembrane</keyword>
<evidence type="ECO:0000313" key="4">
    <source>
        <dbReference type="Proteomes" id="UP000634529"/>
    </source>
</evidence>
<organism evidence="3 4">
    <name type="scientific">Paenibacillus arenosi</name>
    <dbReference type="NCBI Taxonomy" id="2774142"/>
    <lineage>
        <taxon>Bacteria</taxon>
        <taxon>Bacillati</taxon>
        <taxon>Bacillota</taxon>
        <taxon>Bacilli</taxon>
        <taxon>Bacillales</taxon>
        <taxon>Paenibacillaceae</taxon>
        <taxon>Paenibacillus</taxon>
    </lineage>
</organism>
<sequence>MEWNDENNKNRWNKQNLKKWEPIILSGRMFMLMAVASAAFFIVIGIGVIAEQKAQSTPLAGMKGIAAQLPAQLFMNAIAMEMPGVPDSAQQLQWNSKDAARLLVRLMTNMNPLDPKTLLAGELPRANREQTVPLRLPEGNQYAKGPADYMPLPNQLTQGEDDPQSSQDNRIKPLPGSSGKDSAGTKQPSSQMSNKVVFIYHSHNRESWNPVLKSKSSNPNDAELNITLVGKRLQDQLEKRGVGAAHSDKDYASSVEGYKWNQSYKYSHGTIKEAMSQHQDLQFFFDIHRDALRREDSTVTINNKSYAQVYFIIGHRNPNWKKNEKFASEIHSRLEKDYPGISRGIWGKSAAQGNGEYNQSLSPNSVIVEIGGIDNTLEESYRTVDLLADLIADIVHEQQGDKPVTKPVNADSNKGKKAYSAYSPEKSRDDTSAATSIG</sequence>
<evidence type="ECO:0000256" key="1">
    <source>
        <dbReference type="SAM" id="MobiDB-lite"/>
    </source>
</evidence>
<protein>
    <submittedName>
        <fullName evidence="3">Stage II sporulation protein P</fullName>
    </submittedName>
</protein>
<reference evidence="3 4" key="1">
    <citation type="submission" date="2020-09" db="EMBL/GenBank/DDBJ databases">
        <title>Paenibacillus sp. CAU 1523 isolated from sand of Haeundae Beach.</title>
        <authorList>
            <person name="Kim W."/>
        </authorList>
    </citation>
    <scope>NUCLEOTIDE SEQUENCE [LARGE SCALE GENOMIC DNA]</scope>
    <source>
        <strain evidence="3 4">CAU 1523</strain>
    </source>
</reference>
<feature type="region of interest" description="Disordered" evidence="1">
    <location>
        <begin position="120"/>
        <end position="193"/>
    </location>
</feature>
<dbReference type="Proteomes" id="UP000634529">
    <property type="component" value="Unassembled WGS sequence"/>
</dbReference>
<dbReference type="SUPFAM" id="SSF53187">
    <property type="entry name" value="Zn-dependent exopeptidases"/>
    <property type="match status" value="1"/>
</dbReference>
<dbReference type="RefSeq" id="WP_192025406.1">
    <property type="nucleotide sequence ID" value="NZ_JACYTN010000007.1"/>
</dbReference>
<dbReference type="InterPro" id="IPR010897">
    <property type="entry name" value="Spore_II_P"/>
</dbReference>
<keyword evidence="2" id="KW-1133">Transmembrane helix</keyword>
<proteinExistence type="predicted"/>
<name>A0ABR9AY82_9BACL</name>